<organism evidence="2 3">
    <name type="scientific">Schaedlerella arabinosiphila</name>
    <dbReference type="NCBI Taxonomy" id="2044587"/>
    <lineage>
        <taxon>Bacteria</taxon>
        <taxon>Bacillati</taxon>
        <taxon>Bacillota</taxon>
        <taxon>Clostridia</taxon>
        <taxon>Lachnospirales</taxon>
        <taxon>Lachnospiraceae</taxon>
        <taxon>Schaedlerella</taxon>
    </lineage>
</organism>
<dbReference type="InterPro" id="IPR025164">
    <property type="entry name" value="Toastrack_DUF4097"/>
</dbReference>
<protein>
    <recommendedName>
        <fullName evidence="1">DUF4097 domain-containing protein</fullName>
    </recommendedName>
</protein>
<keyword evidence="3" id="KW-1185">Reference proteome</keyword>
<accession>A0A3R8R8J2</accession>
<gene>
    <name evidence="2" type="ORF">EBB54_25950</name>
</gene>
<reference evidence="2" key="1">
    <citation type="submission" date="2018-10" db="EMBL/GenBank/DDBJ databases">
        <title>Schaedlerella arabinophila gen. nov. sp. nov., isolated from the mouse intestinal tract and comparative analysis with the genome of the closely related altered Schaedler flora strain ASF502.</title>
        <authorList>
            <person name="Miyake S."/>
            <person name="Soh M."/>
            <person name="Seedorf H."/>
        </authorList>
    </citation>
    <scope>NUCLEOTIDE SEQUENCE [LARGE SCALE GENOMIC DNA]</scope>
    <source>
        <strain evidence="2">DSM 106076</strain>
    </source>
</reference>
<evidence type="ECO:0000259" key="1">
    <source>
        <dbReference type="Pfam" id="PF13349"/>
    </source>
</evidence>
<feature type="domain" description="DUF4097" evidence="1">
    <location>
        <begin position="187"/>
        <end position="356"/>
    </location>
</feature>
<dbReference type="Proteomes" id="UP000274920">
    <property type="component" value="Unassembled WGS sequence"/>
</dbReference>
<dbReference type="RefSeq" id="WP_125129526.1">
    <property type="nucleotide sequence ID" value="NZ_RHJS01000002.1"/>
</dbReference>
<proteinExistence type="predicted"/>
<sequence>MKINTKKLIMASLVLIAAGAVLMGVGYLFGGRAGVAFSREGVISPYGDQDAYMMKKTKIDPFSDAEIKIESYADIRIRPSGDDHFYAEYKLDGYYSEPVCQVRDDMLVVTHTGKPRQYGMMVNYFSFGVQNELQNAGLTLYIPKGEEMGRLDVRNDSGDLSIEGIAFEDGKLKVSYGGTELRNVSFQDLELDMESGNLDMEDVTAENLVLKNEYGNVTMKKTSFQKVEAELESGRLRADDFTCGTLSAQVDYGDIDLDDASLETAEFVLETGNLDLNAGKLTDMTCKNDYGNVNIRLPEDVSEYSINARSEYGSINLPDSASGHWFTEDDESVYVSKGKTKGTITVKVESGDIDIR</sequence>
<dbReference type="EMBL" id="RHJS01000002">
    <property type="protein sequence ID" value="RRK34391.1"/>
    <property type="molecule type" value="Genomic_DNA"/>
</dbReference>
<comment type="caution">
    <text evidence="2">The sequence shown here is derived from an EMBL/GenBank/DDBJ whole genome shotgun (WGS) entry which is preliminary data.</text>
</comment>
<dbReference type="Gene3D" id="2.160.20.120">
    <property type="match status" value="1"/>
</dbReference>
<evidence type="ECO:0000313" key="3">
    <source>
        <dbReference type="Proteomes" id="UP000274920"/>
    </source>
</evidence>
<dbReference type="AlphaFoldDB" id="A0A3R8R8J2"/>
<name>A0A3R8R8J2_9FIRM</name>
<dbReference type="Pfam" id="PF13349">
    <property type="entry name" value="DUF4097"/>
    <property type="match status" value="1"/>
</dbReference>
<evidence type="ECO:0000313" key="2">
    <source>
        <dbReference type="EMBL" id="RRK34391.1"/>
    </source>
</evidence>